<gene>
    <name evidence="1" type="ORF">FC794_17945</name>
</gene>
<dbReference type="Proteomes" id="UP000478995">
    <property type="component" value="Unassembled WGS sequence"/>
</dbReference>
<dbReference type="RefSeq" id="WP_041173633.1">
    <property type="nucleotide sequence ID" value="NZ_CP013847.1"/>
</dbReference>
<accession>A0A6B3WLZ6</accession>
<dbReference type="AlphaFoldDB" id="A0A6B3WLZ6"/>
<organism evidence="1 2">
    <name type="scientific">Clostridium botulinum</name>
    <dbReference type="NCBI Taxonomy" id="1491"/>
    <lineage>
        <taxon>Bacteria</taxon>
        <taxon>Bacillati</taxon>
        <taxon>Bacillota</taxon>
        <taxon>Clostridia</taxon>
        <taxon>Eubacteriales</taxon>
        <taxon>Clostridiaceae</taxon>
        <taxon>Clostridium</taxon>
    </lineage>
</organism>
<evidence type="ECO:0008006" key="3">
    <source>
        <dbReference type="Google" id="ProtNLM"/>
    </source>
</evidence>
<evidence type="ECO:0000313" key="1">
    <source>
        <dbReference type="EMBL" id="NFG18617.1"/>
    </source>
</evidence>
<reference evidence="1 2" key="1">
    <citation type="submission" date="2019-04" db="EMBL/GenBank/DDBJ databases">
        <title>Genome sequencing of Clostridium botulinum Groups I-IV and Clostridium butyricum.</title>
        <authorList>
            <person name="Brunt J."/>
            <person name="Van Vliet A.H.M."/>
            <person name="Stringer S.C."/>
            <person name="Carter A.T."/>
            <person name="Peck M.W."/>
        </authorList>
    </citation>
    <scope>NUCLEOTIDE SEQUENCE [LARGE SCALE GENOMIC DNA]</scope>
    <source>
        <strain evidence="1 2">IFR 18/037</strain>
    </source>
</reference>
<comment type="caution">
    <text evidence="1">The sequence shown here is derived from an EMBL/GenBank/DDBJ whole genome shotgun (WGS) entry which is preliminary data.</text>
</comment>
<dbReference type="EMBL" id="SWOY01000013">
    <property type="protein sequence ID" value="NFG18617.1"/>
    <property type="molecule type" value="Genomic_DNA"/>
</dbReference>
<protein>
    <recommendedName>
        <fullName evidence="3">ABC transporter permease</fullName>
    </recommendedName>
</protein>
<name>A0A6B3WLZ6_CLOBO</name>
<evidence type="ECO:0000313" key="2">
    <source>
        <dbReference type="Proteomes" id="UP000478995"/>
    </source>
</evidence>
<sequence>MTGKKEVLINFLERWGVLISVILTLIVTLYFKFEINKLKHYEQLFSNTITFVSILIGVLMSLMGFLLGFSDEKVVIRIKENNGDKILIKYFIKPIIAGIIIVIMSLVLEMIYGQNISNISQRVYILISVIWSVLCVLFLSSTFRVSLLMYLILTKIFDEADNKGINTNEKGNVTFDNPEDIY</sequence>
<proteinExistence type="predicted"/>